<feature type="compositionally biased region" description="Basic and acidic residues" evidence="6">
    <location>
        <begin position="457"/>
        <end position="472"/>
    </location>
</feature>
<dbReference type="GO" id="GO:0009977">
    <property type="term" value="F:proton motive force dependent protein transmembrane transporter activity"/>
    <property type="evidence" value="ECO:0007669"/>
    <property type="project" value="TreeGrafter"/>
</dbReference>
<evidence type="ECO:0000256" key="4">
    <source>
        <dbReference type="ARBA" id="ARBA00023136"/>
    </source>
</evidence>
<dbReference type="AlphaFoldDB" id="A0A4D6HCW6"/>
<feature type="region of interest" description="Disordered" evidence="6">
    <location>
        <begin position="418"/>
        <end position="502"/>
    </location>
</feature>
<feature type="transmembrane region" description="Helical" evidence="5">
    <location>
        <begin position="322"/>
        <end position="344"/>
    </location>
</feature>
<keyword evidence="2 5" id="KW-0812">Transmembrane</keyword>
<feature type="compositionally biased region" description="Low complexity" evidence="6">
    <location>
        <begin position="426"/>
        <end position="443"/>
    </location>
</feature>
<feature type="transmembrane region" description="Helical" evidence="5">
    <location>
        <begin position="74"/>
        <end position="99"/>
    </location>
</feature>
<dbReference type="HAMAP" id="MF_00902">
    <property type="entry name" value="TatC"/>
    <property type="match status" value="1"/>
</dbReference>
<feature type="transmembrane region" description="Helical" evidence="5">
    <location>
        <begin position="207"/>
        <end position="224"/>
    </location>
</feature>
<feature type="transmembrane region" description="Helical" evidence="5">
    <location>
        <begin position="230"/>
        <end position="251"/>
    </location>
</feature>
<proteinExistence type="inferred from homology"/>
<evidence type="ECO:0000256" key="6">
    <source>
        <dbReference type="SAM" id="MobiDB-lite"/>
    </source>
</evidence>
<keyword evidence="3 5" id="KW-1133">Transmembrane helix</keyword>
<feature type="transmembrane region" description="Helical" evidence="5">
    <location>
        <begin position="171"/>
        <end position="195"/>
    </location>
</feature>
<evidence type="ECO:0000313" key="8">
    <source>
        <dbReference type="Proteomes" id="UP000296706"/>
    </source>
</evidence>
<dbReference type="PANTHER" id="PTHR30371">
    <property type="entry name" value="SEC-INDEPENDENT PROTEIN TRANSLOCASE PROTEIN TATC"/>
    <property type="match status" value="1"/>
</dbReference>
<dbReference type="STRING" id="1457250.GCA_000755225_00577"/>
<dbReference type="Pfam" id="PF00902">
    <property type="entry name" value="TatC"/>
    <property type="match status" value="2"/>
</dbReference>
<dbReference type="KEGG" id="hsn:DV733_11560"/>
<feature type="transmembrane region" description="Helical" evidence="5">
    <location>
        <begin position="713"/>
        <end position="743"/>
    </location>
</feature>
<feature type="transmembrane region" description="Helical" evidence="5">
    <location>
        <begin position="527"/>
        <end position="546"/>
    </location>
</feature>
<dbReference type="PANTHER" id="PTHR30371:SF0">
    <property type="entry name" value="SEC-INDEPENDENT PROTEIN TRANSLOCASE PROTEIN TATC, CHLOROPLASTIC-RELATED"/>
    <property type="match status" value="1"/>
</dbReference>
<dbReference type="EMBL" id="CP031310">
    <property type="protein sequence ID" value="QCC51833.1"/>
    <property type="molecule type" value="Genomic_DNA"/>
</dbReference>
<dbReference type="GO" id="GO:0065002">
    <property type="term" value="P:intracellular protein transmembrane transport"/>
    <property type="evidence" value="ECO:0007669"/>
    <property type="project" value="TreeGrafter"/>
</dbReference>
<dbReference type="OrthoDB" id="15305at2157"/>
<keyword evidence="5" id="KW-0813">Transport</keyword>
<dbReference type="GeneID" id="39848510"/>
<comment type="subcellular location">
    <subcellularLocation>
        <location evidence="5">Cell membrane</location>
        <topology evidence="5">Multi-pass membrane protein</topology>
    </subcellularLocation>
    <subcellularLocation>
        <location evidence="1">Membrane</location>
        <topology evidence="1">Multi-pass membrane protein</topology>
    </subcellularLocation>
</comment>
<evidence type="ECO:0000256" key="1">
    <source>
        <dbReference type="ARBA" id="ARBA00004141"/>
    </source>
</evidence>
<comment type="subunit">
    <text evidence="5">Forms a complex with TatA.</text>
</comment>
<evidence type="ECO:0000256" key="5">
    <source>
        <dbReference type="HAMAP-Rule" id="MF_00902"/>
    </source>
</evidence>
<accession>A0A4D6HCW6</accession>
<evidence type="ECO:0000313" key="7">
    <source>
        <dbReference type="EMBL" id="QCC51833.1"/>
    </source>
</evidence>
<dbReference type="PRINTS" id="PR01840">
    <property type="entry name" value="TATCFAMILY"/>
</dbReference>
<keyword evidence="5" id="KW-0653">Protein transport</keyword>
<feature type="transmembrane region" description="Helical" evidence="5">
    <location>
        <begin position="34"/>
        <end position="54"/>
    </location>
</feature>
<protein>
    <recommendedName>
        <fullName evidence="5">Sec-independent protein translocase protein TatC</fullName>
    </recommendedName>
</protein>
<name>A0A4D6HCW6_9EURY</name>
<evidence type="ECO:0000256" key="3">
    <source>
        <dbReference type="ARBA" id="ARBA00022989"/>
    </source>
</evidence>
<comment type="similarity">
    <text evidence="5">Belongs to the TatC family.</text>
</comment>
<dbReference type="InterPro" id="IPR002033">
    <property type="entry name" value="TatC"/>
</dbReference>
<feature type="transmembrane region" description="Helical" evidence="5">
    <location>
        <begin position="272"/>
        <end position="293"/>
    </location>
</feature>
<reference evidence="7 8" key="1">
    <citation type="journal article" date="2019" name="Nat. Commun.">
        <title>A new type of DNA phosphorothioation-based antiviral system in archaea.</title>
        <authorList>
            <person name="Xiong L."/>
            <person name="Liu S."/>
            <person name="Chen S."/>
            <person name="Xiao Y."/>
            <person name="Zhu B."/>
            <person name="Gao Y."/>
            <person name="Zhang Y."/>
            <person name="Chen B."/>
            <person name="Luo J."/>
            <person name="Deng Z."/>
            <person name="Chen X."/>
            <person name="Wang L."/>
            <person name="Chen S."/>
        </authorList>
    </citation>
    <scope>NUCLEOTIDE SEQUENCE [LARGE SCALE GENOMIC DNA]</scope>
    <source>
        <strain evidence="7 8">CBA1105</strain>
    </source>
</reference>
<evidence type="ECO:0000256" key="2">
    <source>
        <dbReference type="ARBA" id="ARBA00022692"/>
    </source>
</evidence>
<keyword evidence="5" id="KW-0811">Translocation</keyword>
<dbReference type="RefSeq" id="WP_049994556.1">
    <property type="nucleotide sequence ID" value="NZ_CP031310.1"/>
</dbReference>
<comment type="caution">
    <text evidence="5">Lacks conserved residue(s) required for the propagation of feature annotation.</text>
</comment>
<keyword evidence="5" id="KW-1003">Cell membrane</keyword>
<dbReference type="GO" id="GO:0043953">
    <property type="term" value="P:protein transport by the Tat complex"/>
    <property type="evidence" value="ECO:0007669"/>
    <property type="project" value="UniProtKB-UniRule"/>
</dbReference>
<feature type="transmembrane region" description="Helical" evidence="5">
    <location>
        <begin position="668"/>
        <end position="693"/>
    </location>
</feature>
<feature type="transmembrane region" description="Helical" evidence="5">
    <location>
        <begin position="120"/>
        <end position="151"/>
    </location>
</feature>
<organism evidence="7 8">
    <name type="scientific">Halapricum salinum</name>
    <dbReference type="NCBI Taxonomy" id="1457250"/>
    <lineage>
        <taxon>Archaea</taxon>
        <taxon>Methanobacteriati</taxon>
        <taxon>Methanobacteriota</taxon>
        <taxon>Stenosarchaea group</taxon>
        <taxon>Halobacteria</taxon>
        <taxon>Halobacteriales</taxon>
        <taxon>Haloarculaceae</taxon>
        <taxon>Halapricum</taxon>
    </lineage>
</organism>
<dbReference type="Proteomes" id="UP000296706">
    <property type="component" value="Chromosome"/>
</dbReference>
<keyword evidence="8" id="KW-1185">Reference proteome</keyword>
<feature type="transmembrane region" description="Helical" evidence="5">
    <location>
        <begin position="587"/>
        <end position="608"/>
    </location>
</feature>
<keyword evidence="4 5" id="KW-0472">Membrane</keyword>
<sequence length="771" mass="84172">MSGALDEDTRRTIAGGREAAGQILRAAQRNLQQVFIVFVVSLVGTIILLQNYLWDALKDDLLTQEAEVVAVTPFEVILLQFKIGLIVGVILAIPTLLYLSRDALRRRGWLPKAPIARWKLAFIGLGVVTLFVVGIAYAYLLFFPIMFQFLIDTAVNSGFTPTYSITKWMEFIILLSLSFGIAAQLPLVMSTLAYAEIVPYETFRDRWKHAVFGLYAAGALFTPPDPITQLMWATPLVVLYAASLKFTRVVVTIKRSSDRMNFAAIARSRWNVIAGVSVVAFLAIYLFFTAGGIETLNETFGSSEYWPTLTPLGEYTGLQEEIAAGLVGTAVAIVVAIVVFYRFVSRELDALAPTAPASVGDPSEIDVSELDAAGVRAAPPEVFEEMSEDEAMGLASTAIEDNDPDKAEAILDRFDEAQERTEEAAEPTGTAEQPETTAETTELPAEEQRPPEAGPPPEERDTLPEDKYKDDSEQAASGSGEEGSGNVVTETTAGVVDAFTDDETTEEDIGGYYYDITFILESLTSKAFRIVGLFMLVLGGLFVWLYRGGIKQINDDFTARLPEGMRSEDVQTVALHPVEHLIFEIKFSALVAIAVTLPLIVYYAWPALKSRGLVTGDRRVLIVWGGSLVAGIALGSYVGYTQVAPAVISWLAQDALGANMVIAYRIKYYGWMVVYTTVGIGLLAEIPVTMLLFHFGGLISVESMWRRWREVTIAIFAFAAFISPSGIFTMLILAIPITLAFYLGLAVLWVLTFGGRSGGGGTVDEQVEEPA</sequence>
<feature type="transmembrane region" description="Helical" evidence="5">
    <location>
        <begin position="620"/>
        <end position="640"/>
    </location>
</feature>
<gene>
    <name evidence="5" type="primary">tatC</name>
    <name evidence="7" type="ORF">DV733_11560</name>
</gene>
<dbReference type="GO" id="GO:0033281">
    <property type="term" value="C:TAT protein transport complex"/>
    <property type="evidence" value="ECO:0007669"/>
    <property type="project" value="UniProtKB-UniRule"/>
</dbReference>
<comment type="function">
    <text evidence="5">Part of the twin-arginine translocation (Tat) system that transports large folded proteins containing a characteristic twin-arginine motif in their signal peptide across membranes.</text>
</comment>